<reference evidence="4 5" key="1">
    <citation type="submission" date="2024-04" db="EMBL/GenBank/DDBJ databases">
        <authorList>
            <consortium name="Genoscope - CEA"/>
            <person name="William W."/>
        </authorList>
    </citation>
    <scope>NUCLEOTIDE SEQUENCE [LARGE SCALE GENOMIC DNA]</scope>
</reference>
<evidence type="ECO:0000313" key="4">
    <source>
        <dbReference type="EMBL" id="CAL1526103.1"/>
    </source>
</evidence>
<gene>
    <name evidence="4" type="ORF">GSLYS_00000280001</name>
</gene>
<feature type="coiled-coil region" evidence="1">
    <location>
        <begin position="198"/>
        <end position="413"/>
    </location>
</feature>
<evidence type="ECO:0000313" key="5">
    <source>
        <dbReference type="Proteomes" id="UP001497497"/>
    </source>
</evidence>
<name>A0AAV2GXL4_LYMST</name>
<keyword evidence="1" id="KW-0175">Coiled coil</keyword>
<dbReference type="AlphaFoldDB" id="A0AAV2GXL4"/>
<proteinExistence type="predicted"/>
<dbReference type="PANTHER" id="PTHR22382">
    <property type="entry name" value="RIKEN CDNA 4921504E06 GENE"/>
    <property type="match status" value="1"/>
</dbReference>
<dbReference type="Proteomes" id="UP001497497">
    <property type="component" value="Unassembled WGS sequence"/>
</dbReference>
<evidence type="ECO:0000259" key="3">
    <source>
        <dbReference type="Pfam" id="PF15821"/>
    </source>
</evidence>
<organism evidence="4 5">
    <name type="scientific">Lymnaea stagnalis</name>
    <name type="common">Great pond snail</name>
    <name type="synonym">Helix stagnalis</name>
    <dbReference type="NCBI Taxonomy" id="6523"/>
    <lineage>
        <taxon>Eukaryota</taxon>
        <taxon>Metazoa</taxon>
        <taxon>Spiralia</taxon>
        <taxon>Lophotrochozoa</taxon>
        <taxon>Mollusca</taxon>
        <taxon>Gastropoda</taxon>
        <taxon>Heterobranchia</taxon>
        <taxon>Euthyneura</taxon>
        <taxon>Panpulmonata</taxon>
        <taxon>Hygrophila</taxon>
        <taxon>Lymnaeoidea</taxon>
        <taxon>Lymnaeidae</taxon>
        <taxon>Lymnaea</taxon>
    </lineage>
</organism>
<accession>A0AAV2GXL4</accession>
<protein>
    <recommendedName>
        <fullName evidence="3">DUF4709 domain-containing protein</fullName>
    </recommendedName>
</protein>
<feature type="region of interest" description="Disordered" evidence="2">
    <location>
        <begin position="544"/>
        <end position="568"/>
    </location>
</feature>
<keyword evidence="5" id="KW-1185">Reference proteome</keyword>
<feature type="compositionally biased region" description="Basic and acidic residues" evidence="2">
    <location>
        <begin position="467"/>
        <end position="483"/>
    </location>
</feature>
<dbReference type="Pfam" id="PF15821">
    <property type="entry name" value="DUF4709"/>
    <property type="match status" value="1"/>
</dbReference>
<evidence type="ECO:0000256" key="2">
    <source>
        <dbReference type="SAM" id="MobiDB-lite"/>
    </source>
</evidence>
<evidence type="ECO:0000256" key="1">
    <source>
        <dbReference type="SAM" id="Coils"/>
    </source>
</evidence>
<dbReference type="InterPro" id="IPR031651">
    <property type="entry name" value="DUF4709"/>
</dbReference>
<dbReference type="InterPro" id="IPR040119">
    <property type="entry name" value="C10orf67-like"/>
</dbReference>
<dbReference type="PANTHER" id="PTHR22382:SF7">
    <property type="entry name" value="RIKEN CDNA 4921504E06 GENE"/>
    <property type="match status" value="1"/>
</dbReference>
<dbReference type="EMBL" id="CAXITT010000002">
    <property type="protein sequence ID" value="CAL1526103.1"/>
    <property type="molecule type" value="Genomic_DNA"/>
</dbReference>
<feature type="region of interest" description="Disordered" evidence="2">
    <location>
        <begin position="460"/>
        <end position="496"/>
    </location>
</feature>
<sequence>MAEIIVFDDSRGENDDNYAYHKAEQDLQKHIMSIYGTSGKNSDMFRPSLSDKAKIGFFSLDRASQTDVTEIIDLKDLTQVLQTLLKDSANLRRDINLTKHVMQADHEAKLQEKSLELYCRINERVVELEKNHQDRVNSLRKAFRQQLADAISRLSVHYSKNLQSRMVRERSKQKNDTADREEKFKEMQATIIRNEGIIQMLKTQLQQQQMQSQDDEDERFMNRTLAATPQEDLEEQLSAVQEQLEEAKQKQEMSDKKISRLEEALEIKEEEISTLHTDLDFLKEQLERSNIMVEQMRHEQMEMANEASREKETSRKMLGQQKDEMKRLMDEQIRLAREEAMVKMKEESSKTQSGDQTKLKQLQEKIANLESQLTKEKDKNNSLNSKSVDTKAVKEMEEKLRSEILRLQGELEKTHHMWEKKFAILQQSMHALKDESYLRQTLQRQAAQLHHAAVSYSVDMPSGVSPVKEHSPPLKKPLPDIGKRNKRGGSQSQEKDCISYTVSAPSGRGTAMFSTDEDQIMSENDLGLIPADVLLLPEPLLRNTQDCGDESRPSTQPHIVVLPSIEAK</sequence>
<feature type="domain" description="DUF4709" evidence="3">
    <location>
        <begin position="46"/>
        <end position="154"/>
    </location>
</feature>
<comment type="caution">
    <text evidence="4">The sequence shown here is derived from an EMBL/GenBank/DDBJ whole genome shotgun (WGS) entry which is preliminary data.</text>
</comment>